<evidence type="ECO:0000313" key="4">
    <source>
        <dbReference type="Proteomes" id="UP000190626"/>
    </source>
</evidence>
<feature type="domain" description="GFO/IDH/MocA-like oxidoreductase" evidence="2">
    <location>
        <begin position="143"/>
        <end position="282"/>
    </location>
</feature>
<dbReference type="PANTHER" id="PTHR43249">
    <property type="entry name" value="UDP-N-ACETYL-2-AMINO-2-DEOXY-D-GLUCURONATE OXIDASE"/>
    <property type="match status" value="1"/>
</dbReference>
<proteinExistence type="predicted"/>
<dbReference type="AlphaFoldDB" id="A0A1V4HGE3"/>
<comment type="caution">
    <text evidence="3">The sequence shown here is derived from an EMBL/GenBank/DDBJ whole genome shotgun (WGS) entry which is preliminary data.</text>
</comment>
<dbReference type="Gene3D" id="3.40.50.720">
    <property type="entry name" value="NAD(P)-binding Rossmann-like Domain"/>
    <property type="match status" value="1"/>
</dbReference>
<evidence type="ECO:0000259" key="2">
    <source>
        <dbReference type="Pfam" id="PF22725"/>
    </source>
</evidence>
<name>A0A1V4HGE3_9BACL</name>
<protein>
    <submittedName>
        <fullName evidence="3">Oxidoreductase</fullName>
    </submittedName>
</protein>
<dbReference type="Pfam" id="PF22725">
    <property type="entry name" value="GFO_IDH_MocA_C3"/>
    <property type="match status" value="1"/>
</dbReference>
<dbReference type="GO" id="GO:0000166">
    <property type="term" value="F:nucleotide binding"/>
    <property type="evidence" value="ECO:0007669"/>
    <property type="project" value="InterPro"/>
</dbReference>
<dbReference type="EMBL" id="MBTG01000020">
    <property type="protein sequence ID" value="OPH54765.1"/>
    <property type="molecule type" value="Genomic_DNA"/>
</dbReference>
<dbReference type="SUPFAM" id="SSF55347">
    <property type="entry name" value="Glyceraldehyde-3-phosphate dehydrogenase-like, C-terminal domain"/>
    <property type="match status" value="1"/>
</dbReference>
<sequence length="364" mass="39789">MRRRLVVGSVNKIRLGIIGAGNIGGVHIREFSKLANLCEITAITDTYLPLAEARAEEHGIAHVAATPEELIHSANVDAVIIGVPNQYHASLAVQAIEAGKHVLIEKPMGINAEAAKQIYKASEASDRVVMIGHQMRWEAVPQLIKEQVDAGELGKIYTAKTGWFRRKGIPGWGTWFTKMNESGGGPLIDIGVHMLDLALYLMGNPKPVSVFGATYAEFGPRKKGIGTWGKPNWNGTYDVEDLATALIRMEDGSTLTLEVSWAVHMDTDNTPFIHLMGSEGGASYKGASGKLLTEKFNRAIETDLKKPEDDEGERLRLSLHFLDCITQGKQPITSALSGYTNNLILDAIYESSRTGNEVKLNWDI</sequence>
<dbReference type="SUPFAM" id="SSF51735">
    <property type="entry name" value="NAD(P)-binding Rossmann-fold domains"/>
    <property type="match status" value="1"/>
</dbReference>
<dbReference type="InterPro" id="IPR036291">
    <property type="entry name" value="NAD(P)-bd_dom_sf"/>
</dbReference>
<reference evidence="4" key="1">
    <citation type="submission" date="2016-07" db="EMBL/GenBank/DDBJ databases">
        <authorList>
            <person name="Florea S."/>
            <person name="Webb J.S."/>
            <person name="Jaromczyk J."/>
            <person name="Schardl C.L."/>
        </authorList>
    </citation>
    <scope>NUCLEOTIDE SEQUENCE [LARGE SCALE GENOMIC DNA]</scope>
    <source>
        <strain evidence="4">CY1</strain>
    </source>
</reference>
<evidence type="ECO:0000313" key="3">
    <source>
        <dbReference type="EMBL" id="OPH54765.1"/>
    </source>
</evidence>
<keyword evidence="4" id="KW-1185">Reference proteome</keyword>
<dbReference type="InterPro" id="IPR055170">
    <property type="entry name" value="GFO_IDH_MocA-like_dom"/>
</dbReference>
<dbReference type="Pfam" id="PF01408">
    <property type="entry name" value="GFO_IDH_MocA"/>
    <property type="match status" value="1"/>
</dbReference>
<dbReference type="Gene3D" id="3.30.360.10">
    <property type="entry name" value="Dihydrodipicolinate Reductase, domain 2"/>
    <property type="match status" value="1"/>
</dbReference>
<dbReference type="STRING" id="1469647.BC351_30410"/>
<dbReference type="Proteomes" id="UP000190626">
    <property type="component" value="Unassembled WGS sequence"/>
</dbReference>
<feature type="domain" description="Gfo/Idh/MocA-like oxidoreductase N-terminal" evidence="1">
    <location>
        <begin position="13"/>
        <end position="133"/>
    </location>
</feature>
<organism evidence="3 4">
    <name type="scientific">Paenibacillus ferrarius</name>
    <dbReference type="NCBI Taxonomy" id="1469647"/>
    <lineage>
        <taxon>Bacteria</taxon>
        <taxon>Bacillati</taxon>
        <taxon>Bacillota</taxon>
        <taxon>Bacilli</taxon>
        <taxon>Bacillales</taxon>
        <taxon>Paenibacillaceae</taxon>
        <taxon>Paenibacillus</taxon>
    </lineage>
</organism>
<gene>
    <name evidence="3" type="ORF">BC351_30410</name>
</gene>
<dbReference type="PANTHER" id="PTHR43249:SF1">
    <property type="entry name" value="D-GLUCOSIDE 3-DEHYDROGENASE"/>
    <property type="match status" value="1"/>
</dbReference>
<evidence type="ECO:0000259" key="1">
    <source>
        <dbReference type="Pfam" id="PF01408"/>
    </source>
</evidence>
<accession>A0A1V4HGE3</accession>
<dbReference type="InterPro" id="IPR000683">
    <property type="entry name" value="Gfo/Idh/MocA-like_OxRdtase_N"/>
</dbReference>
<dbReference type="InterPro" id="IPR052515">
    <property type="entry name" value="Gfo/Idh/MocA_Oxidoreductase"/>
</dbReference>